<accession>A0ABQ5GDQ7</accession>
<proteinExistence type="predicted"/>
<gene>
    <name evidence="1" type="ORF">Tco_1032729</name>
</gene>
<sequence>MGAFGSHHTTRVRSGRSHDPQRRIELITTHYCPGVLGGDTCEGYIFITARVFLEGTPVMGTYGFHYCPGVLGGDTYDGYIVHRFHELRVISSQSYYVTHPPSVHDFDDDYQGDVQGDDQEDKLSAAMMHLTRAITQHFSTMTNNRLRTSPNTRNQVFIQDGRVDIQSKNVGYAGSGSRNFGRVAGNLSSYKGVMAKTIFDALRAS</sequence>
<protein>
    <submittedName>
        <fullName evidence="1">Uncharacterized protein</fullName>
    </submittedName>
</protein>
<organism evidence="1 2">
    <name type="scientific">Tanacetum coccineum</name>
    <dbReference type="NCBI Taxonomy" id="301880"/>
    <lineage>
        <taxon>Eukaryota</taxon>
        <taxon>Viridiplantae</taxon>
        <taxon>Streptophyta</taxon>
        <taxon>Embryophyta</taxon>
        <taxon>Tracheophyta</taxon>
        <taxon>Spermatophyta</taxon>
        <taxon>Magnoliopsida</taxon>
        <taxon>eudicotyledons</taxon>
        <taxon>Gunneridae</taxon>
        <taxon>Pentapetalae</taxon>
        <taxon>asterids</taxon>
        <taxon>campanulids</taxon>
        <taxon>Asterales</taxon>
        <taxon>Asteraceae</taxon>
        <taxon>Asteroideae</taxon>
        <taxon>Anthemideae</taxon>
        <taxon>Anthemidinae</taxon>
        <taxon>Tanacetum</taxon>
    </lineage>
</organism>
<name>A0ABQ5GDQ7_9ASTR</name>
<reference evidence="1" key="2">
    <citation type="submission" date="2022-01" db="EMBL/GenBank/DDBJ databases">
        <authorList>
            <person name="Yamashiro T."/>
            <person name="Shiraishi A."/>
            <person name="Satake H."/>
            <person name="Nakayama K."/>
        </authorList>
    </citation>
    <scope>NUCLEOTIDE SEQUENCE</scope>
</reference>
<dbReference type="Proteomes" id="UP001151760">
    <property type="component" value="Unassembled WGS sequence"/>
</dbReference>
<keyword evidence="2" id="KW-1185">Reference proteome</keyword>
<reference evidence="1" key="1">
    <citation type="journal article" date="2022" name="Int. J. Mol. Sci.">
        <title>Draft Genome of Tanacetum Coccineum: Genomic Comparison of Closely Related Tanacetum-Family Plants.</title>
        <authorList>
            <person name="Yamashiro T."/>
            <person name="Shiraishi A."/>
            <person name="Nakayama K."/>
            <person name="Satake H."/>
        </authorList>
    </citation>
    <scope>NUCLEOTIDE SEQUENCE</scope>
</reference>
<evidence type="ECO:0000313" key="1">
    <source>
        <dbReference type="EMBL" id="GJT73443.1"/>
    </source>
</evidence>
<comment type="caution">
    <text evidence="1">The sequence shown here is derived from an EMBL/GenBank/DDBJ whole genome shotgun (WGS) entry which is preliminary data.</text>
</comment>
<dbReference type="EMBL" id="BQNB010018353">
    <property type="protein sequence ID" value="GJT73443.1"/>
    <property type="molecule type" value="Genomic_DNA"/>
</dbReference>
<evidence type="ECO:0000313" key="2">
    <source>
        <dbReference type="Proteomes" id="UP001151760"/>
    </source>
</evidence>